<dbReference type="InterPro" id="IPR007421">
    <property type="entry name" value="Schlafen_AlbA_2_dom"/>
</dbReference>
<gene>
    <name evidence="3" type="ORF">BECKLFY1418B_GA0070995_10756</name>
</gene>
<evidence type="ECO:0000259" key="2">
    <source>
        <dbReference type="Pfam" id="PF04326"/>
    </source>
</evidence>
<feature type="region of interest" description="Disordered" evidence="1">
    <location>
        <begin position="402"/>
        <end position="455"/>
    </location>
</feature>
<accession>A0A450UTJ7</accession>
<evidence type="ECO:0000313" key="3">
    <source>
        <dbReference type="EMBL" id="VFJ95881.1"/>
    </source>
</evidence>
<proteinExistence type="predicted"/>
<dbReference type="EMBL" id="CAADFF010000075">
    <property type="protein sequence ID" value="VFJ95881.1"/>
    <property type="molecule type" value="Genomic_DNA"/>
</dbReference>
<feature type="compositionally biased region" description="Basic and acidic residues" evidence="1">
    <location>
        <begin position="424"/>
        <end position="437"/>
    </location>
</feature>
<dbReference type="Gene3D" id="3.30.565.60">
    <property type="match status" value="1"/>
</dbReference>
<dbReference type="Gene3D" id="3.30.950.30">
    <property type="entry name" value="Schlafen, AAA domain"/>
    <property type="match status" value="1"/>
</dbReference>
<protein>
    <submittedName>
        <fullName evidence="3">Predicted transcriptional regulator, contains HTH domain</fullName>
    </submittedName>
</protein>
<dbReference type="PANTHER" id="PTHR30595">
    <property type="entry name" value="GLPR-RELATED TRANSCRIPTIONAL REPRESSOR"/>
    <property type="match status" value="1"/>
</dbReference>
<reference evidence="3" key="1">
    <citation type="submission" date="2019-02" db="EMBL/GenBank/DDBJ databases">
        <authorList>
            <person name="Gruber-Vodicka R. H."/>
            <person name="Seah K. B. B."/>
        </authorList>
    </citation>
    <scope>NUCLEOTIDE SEQUENCE</scope>
    <source>
        <strain evidence="3">BECK_M7</strain>
    </source>
</reference>
<dbReference type="AlphaFoldDB" id="A0A450UTJ7"/>
<dbReference type="InterPro" id="IPR038461">
    <property type="entry name" value="Schlafen_AlbA_2_dom_sf"/>
</dbReference>
<dbReference type="InterPro" id="IPR038475">
    <property type="entry name" value="RecG_C_sf"/>
</dbReference>
<dbReference type="PANTHER" id="PTHR30595:SF6">
    <property type="entry name" value="SCHLAFEN ALBA-2 DOMAIN-CONTAINING PROTEIN"/>
    <property type="match status" value="1"/>
</dbReference>
<feature type="domain" description="Schlafen AlbA-2" evidence="2">
    <location>
        <begin position="20"/>
        <end position="132"/>
    </location>
</feature>
<organism evidence="3">
    <name type="scientific">Candidatus Kentrum sp. LFY</name>
    <dbReference type="NCBI Taxonomy" id="2126342"/>
    <lineage>
        <taxon>Bacteria</taxon>
        <taxon>Pseudomonadati</taxon>
        <taxon>Pseudomonadota</taxon>
        <taxon>Gammaproteobacteria</taxon>
        <taxon>Candidatus Kentrum</taxon>
    </lineage>
</organism>
<evidence type="ECO:0000256" key="1">
    <source>
        <dbReference type="SAM" id="MobiDB-lite"/>
    </source>
</evidence>
<name>A0A450UTJ7_9GAMM</name>
<sequence>MTSSKPPTDEELLELLEDIESDRVERKASIAEKDKIRQAVCAFANDMPNHELPGVIFIGVTDDGQAAGIDVTDQLLLTLSEMRLDGNILPLPAMTVQKRTLKGCDVAVVVVQPADAPPVRLKGNIHIRVGPRRAIANPDEERRLNEKRRYRDISADIRPLPSASMDTLDELLFRRGYLPRALSPEAMEQNRRSLEHQLIAARFAHPGDAYSPACPTVLGELVIGKKPTHQVPCALVQFVRFEGNTTTDPIQIGREFDLPLPDLLRELEALLEINIHNNLDITSGPVEIRYPDYPLAALQQIVRNAILHRSYEHTHAPVKIFWFAERVEIYSPGGPFGRINRENFGTPGEYDYRNPNLAVVLKELDYIQRFGVGIDTARRKMEENGNPPLEFQVKDSIVTAIFRKSENRRPGKNKVNEIPAGDIRAAEPKHSRTKESEGPSAGEPGPGASGFTDQREWEERHRVTLQFIDEHLDEEGVQSAFRDIGKAKNGKITARELFGIPYIELIERLGAVFEYCCRRARRKDARIIGELACSLLPARVERDYEDVVEAIRNNRMAGNVSYHTLPARTPIQAEILMAAADMREALFIKPDGEDPHLKGGRMNVRAHLKPGVDPGSTYAEIEDNLILHFAFPNPRKKRTREDEREITEAVLRYQRHKQHRTYYLLLHPGEESEFEGKLRDLNRHYPDLKQVVLEDGSDVEEVVFYLSLACMVRATTDDFECCDRMRGPGGLKK</sequence>
<dbReference type="Pfam" id="PF04326">
    <property type="entry name" value="SLFN_AlbA_2"/>
    <property type="match status" value="1"/>
</dbReference>
<dbReference type="Pfam" id="PF13749">
    <property type="entry name" value="HATPase_c_4"/>
    <property type="match status" value="1"/>
</dbReference>